<keyword evidence="1" id="KW-0812">Transmembrane</keyword>
<name>A0A4Q9DWI6_9BACL</name>
<keyword evidence="1" id="KW-0472">Membrane</keyword>
<dbReference type="InterPro" id="IPR000073">
    <property type="entry name" value="AB_hydrolase_1"/>
</dbReference>
<dbReference type="InterPro" id="IPR029058">
    <property type="entry name" value="AB_hydrolase_fold"/>
</dbReference>
<protein>
    <submittedName>
        <fullName evidence="3">Alpha/beta hydrolase</fullName>
    </submittedName>
</protein>
<dbReference type="PANTHER" id="PTHR43433:SF5">
    <property type="entry name" value="AB HYDROLASE-1 DOMAIN-CONTAINING PROTEIN"/>
    <property type="match status" value="1"/>
</dbReference>
<dbReference type="Pfam" id="PF12697">
    <property type="entry name" value="Abhydrolase_6"/>
    <property type="match status" value="1"/>
</dbReference>
<evidence type="ECO:0000313" key="4">
    <source>
        <dbReference type="Proteomes" id="UP000293142"/>
    </source>
</evidence>
<dbReference type="Gene3D" id="3.40.50.1820">
    <property type="entry name" value="alpha/beta hydrolase"/>
    <property type="match status" value="1"/>
</dbReference>
<evidence type="ECO:0000313" key="3">
    <source>
        <dbReference type="EMBL" id="TBL80369.1"/>
    </source>
</evidence>
<dbReference type="RefSeq" id="WP_165452296.1">
    <property type="nucleotide sequence ID" value="NZ_SIRE01000005.1"/>
</dbReference>
<sequence>MNLFSIINTFNFVFKLLTLVIFRFIIELNFNQYKERISFMTNPKNSSFLAGTVISKDGTRIGYQSIGVGPGLLVIHGALSTSEHFTKLAEELADSIRVHVMDRRGRRNSGSQGKDYCMEKECEDVAAVQQETGAEYVFGHSYGGLVAMEVARTLGLFRKIAVYEPGVSIHSKPNTWDWLPFYEEALRKNDTRGAFACFVQGAGHSPLTKLPLWYAKFMLRLFIRGEHWREKEVLLKQNLLEHKEVRRLEGTYPLYETIRSKMLLAYGGKSPEAVAEMIRMLHQTIPHAQMLEIPRLHHLSPENQYEPLAIARQVKRFFLYDKNEE</sequence>
<feature type="transmembrane region" description="Helical" evidence="1">
    <location>
        <begin position="6"/>
        <end position="26"/>
    </location>
</feature>
<dbReference type="EMBL" id="SIRE01000005">
    <property type="protein sequence ID" value="TBL80369.1"/>
    <property type="molecule type" value="Genomic_DNA"/>
</dbReference>
<evidence type="ECO:0000256" key="1">
    <source>
        <dbReference type="SAM" id="Phobius"/>
    </source>
</evidence>
<accession>A0A4Q9DWI6</accession>
<keyword evidence="4" id="KW-1185">Reference proteome</keyword>
<dbReference type="AlphaFoldDB" id="A0A4Q9DWI6"/>
<dbReference type="Proteomes" id="UP000293142">
    <property type="component" value="Unassembled WGS sequence"/>
</dbReference>
<dbReference type="SUPFAM" id="SSF53474">
    <property type="entry name" value="alpha/beta-Hydrolases"/>
    <property type="match status" value="1"/>
</dbReference>
<dbReference type="GO" id="GO:0016787">
    <property type="term" value="F:hydrolase activity"/>
    <property type="evidence" value="ECO:0007669"/>
    <property type="project" value="UniProtKB-KW"/>
</dbReference>
<gene>
    <name evidence="3" type="ORF">EYB31_08105</name>
</gene>
<comment type="caution">
    <text evidence="3">The sequence shown here is derived from an EMBL/GenBank/DDBJ whole genome shotgun (WGS) entry which is preliminary data.</text>
</comment>
<evidence type="ECO:0000259" key="2">
    <source>
        <dbReference type="Pfam" id="PF12697"/>
    </source>
</evidence>
<reference evidence="3 4" key="1">
    <citation type="submission" date="2019-02" db="EMBL/GenBank/DDBJ databases">
        <title>Paenibacillus sp. nov., isolated from surface-sterilized tissue of Thalictrum simplex L.</title>
        <authorList>
            <person name="Tuo L."/>
        </authorList>
    </citation>
    <scope>NUCLEOTIDE SEQUENCE [LARGE SCALE GENOMIC DNA]</scope>
    <source>
        <strain evidence="3 4">N2SHLJ1</strain>
    </source>
</reference>
<dbReference type="InterPro" id="IPR050471">
    <property type="entry name" value="AB_hydrolase"/>
</dbReference>
<keyword evidence="3" id="KW-0378">Hydrolase</keyword>
<feature type="domain" description="AB hydrolase-1" evidence="2">
    <location>
        <begin position="72"/>
        <end position="302"/>
    </location>
</feature>
<proteinExistence type="predicted"/>
<dbReference type="PANTHER" id="PTHR43433">
    <property type="entry name" value="HYDROLASE, ALPHA/BETA FOLD FAMILY PROTEIN"/>
    <property type="match status" value="1"/>
</dbReference>
<organism evidence="3 4">
    <name type="scientific">Paenibacillus thalictri</name>
    <dbReference type="NCBI Taxonomy" id="2527873"/>
    <lineage>
        <taxon>Bacteria</taxon>
        <taxon>Bacillati</taxon>
        <taxon>Bacillota</taxon>
        <taxon>Bacilli</taxon>
        <taxon>Bacillales</taxon>
        <taxon>Paenibacillaceae</taxon>
        <taxon>Paenibacillus</taxon>
    </lineage>
</organism>
<keyword evidence="1" id="KW-1133">Transmembrane helix</keyword>